<protein>
    <submittedName>
        <fullName evidence="1">Cuticular protein RR-1 motif 34</fullName>
    </submittedName>
</protein>
<organism evidence="1 2">
    <name type="scientific">Danaus plexippus plexippus</name>
    <dbReference type="NCBI Taxonomy" id="278856"/>
    <lineage>
        <taxon>Eukaryota</taxon>
        <taxon>Metazoa</taxon>
        <taxon>Ecdysozoa</taxon>
        <taxon>Arthropoda</taxon>
        <taxon>Hexapoda</taxon>
        <taxon>Insecta</taxon>
        <taxon>Pterygota</taxon>
        <taxon>Neoptera</taxon>
        <taxon>Endopterygota</taxon>
        <taxon>Lepidoptera</taxon>
        <taxon>Glossata</taxon>
        <taxon>Ditrysia</taxon>
        <taxon>Papilionoidea</taxon>
        <taxon>Nymphalidae</taxon>
        <taxon>Danainae</taxon>
        <taxon>Danaini</taxon>
        <taxon>Danaina</taxon>
        <taxon>Danaus</taxon>
        <taxon>Danaus</taxon>
    </lineage>
</organism>
<sequence>MKVLVVLSAVLALAAALPQRRVSLKPEASNDQQAAEQNYNNYQQDYRQAQPIDDLRPKVVLESSTYIPIIRFDKEQGTDGSYRTAYETGNDIQAEEQGFLKSLGENQDIPALVQQGSYSYIAPNGEKINVEYTADEFGFRVKGDHIPTPPPVSPEIQKGLDLIYAGIKANQERVALEAKNNPEATKLNEERAILDYKGLYYGN</sequence>
<reference evidence="1 2" key="1">
    <citation type="journal article" date="2011" name="Cell">
        <title>The monarch butterfly genome yields insights into long-distance migration.</title>
        <authorList>
            <person name="Zhan S."/>
            <person name="Merlin C."/>
            <person name="Boore J.L."/>
            <person name="Reppert S.M."/>
        </authorList>
    </citation>
    <scope>NUCLEOTIDE SEQUENCE [LARGE SCALE GENOMIC DNA]</scope>
    <source>
        <strain evidence="1">F-2</strain>
    </source>
</reference>
<keyword evidence="2" id="KW-1185">Reference proteome</keyword>
<dbReference type="OrthoDB" id="7781803at2759"/>
<dbReference type="PROSITE" id="PS00233">
    <property type="entry name" value="CHIT_BIND_RR_1"/>
    <property type="match status" value="1"/>
</dbReference>
<dbReference type="Pfam" id="PF00379">
    <property type="entry name" value="Chitin_bind_4"/>
    <property type="match status" value="1"/>
</dbReference>
<dbReference type="InterPro" id="IPR050468">
    <property type="entry name" value="Cuticle_Struct_Prot"/>
</dbReference>
<dbReference type="PANTHER" id="PTHR10380:SF109">
    <property type="entry name" value="CUTICULAR PROTEIN 49AH"/>
    <property type="match status" value="1"/>
</dbReference>
<dbReference type="PANTHER" id="PTHR10380">
    <property type="entry name" value="CUTICLE PROTEIN"/>
    <property type="match status" value="1"/>
</dbReference>
<dbReference type="InterPro" id="IPR031311">
    <property type="entry name" value="CHIT_BIND_RR_consensus"/>
</dbReference>
<dbReference type="PRINTS" id="PR00947">
    <property type="entry name" value="CUTICLE"/>
</dbReference>
<dbReference type="STRING" id="278856.A0A212FBD8"/>
<dbReference type="Proteomes" id="UP000007151">
    <property type="component" value="Unassembled WGS sequence"/>
</dbReference>
<evidence type="ECO:0000313" key="2">
    <source>
        <dbReference type="Proteomes" id="UP000007151"/>
    </source>
</evidence>
<dbReference type="PROSITE" id="PS51155">
    <property type="entry name" value="CHIT_BIND_RR_2"/>
    <property type="match status" value="1"/>
</dbReference>
<dbReference type="eggNOG" id="ENOG502S88E">
    <property type="taxonomic scope" value="Eukaryota"/>
</dbReference>
<comment type="caution">
    <text evidence="1">The sequence shown here is derived from an EMBL/GenBank/DDBJ whole genome shotgun (WGS) entry which is preliminary data.</text>
</comment>
<evidence type="ECO:0000313" key="1">
    <source>
        <dbReference type="EMBL" id="OWR51055.1"/>
    </source>
</evidence>
<dbReference type="GO" id="GO:0008010">
    <property type="term" value="F:structural constituent of chitin-based larval cuticle"/>
    <property type="evidence" value="ECO:0007669"/>
    <property type="project" value="TreeGrafter"/>
</dbReference>
<proteinExistence type="predicted"/>
<dbReference type="GO" id="GO:0062129">
    <property type="term" value="C:chitin-based extracellular matrix"/>
    <property type="evidence" value="ECO:0007669"/>
    <property type="project" value="TreeGrafter"/>
</dbReference>
<accession>A0A212FBD8</accession>
<dbReference type="EMBL" id="AGBW02009345">
    <property type="protein sequence ID" value="OWR51055.1"/>
    <property type="molecule type" value="Genomic_DNA"/>
</dbReference>
<dbReference type="KEGG" id="dpl:KGM_207984"/>
<dbReference type="AlphaFoldDB" id="A0A212FBD8"/>
<name>A0A212FBD8_DANPL</name>
<dbReference type="InterPro" id="IPR000618">
    <property type="entry name" value="Insect_cuticle"/>
</dbReference>
<dbReference type="FunCoup" id="A0A212FBD8">
    <property type="interactions" value="21"/>
</dbReference>
<gene>
    <name evidence="1" type="ORF">KGM_207984</name>
</gene>